<keyword evidence="1" id="KW-0812">Transmembrane</keyword>
<accession>A0ABR0FPH1</accession>
<evidence type="ECO:0000256" key="1">
    <source>
        <dbReference type="SAM" id="Phobius"/>
    </source>
</evidence>
<organism evidence="2 3">
    <name type="scientific">Podospora bellae-mahoneyi</name>
    <dbReference type="NCBI Taxonomy" id="2093777"/>
    <lineage>
        <taxon>Eukaryota</taxon>
        <taxon>Fungi</taxon>
        <taxon>Dikarya</taxon>
        <taxon>Ascomycota</taxon>
        <taxon>Pezizomycotina</taxon>
        <taxon>Sordariomycetes</taxon>
        <taxon>Sordariomycetidae</taxon>
        <taxon>Sordariales</taxon>
        <taxon>Podosporaceae</taxon>
        <taxon>Podospora</taxon>
    </lineage>
</organism>
<feature type="transmembrane region" description="Helical" evidence="1">
    <location>
        <begin position="20"/>
        <end position="39"/>
    </location>
</feature>
<gene>
    <name evidence="2" type="ORF">QC761_0037130</name>
</gene>
<evidence type="ECO:0000313" key="2">
    <source>
        <dbReference type="EMBL" id="KAK4645886.1"/>
    </source>
</evidence>
<sequence>MLTIRPRASPRYRDVSAIMHLPFCHYAINILILATSLGADSRVRWQGVKGPGSLVCLGSHVPVNG</sequence>
<dbReference type="EMBL" id="JAFFGZ010000004">
    <property type="protein sequence ID" value="KAK4645886.1"/>
    <property type="molecule type" value="Genomic_DNA"/>
</dbReference>
<name>A0ABR0FPH1_9PEZI</name>
<keyword evidence="1" id="KW-1133">Transmembrane helix</keyword>
<evidence type="ECO:0000313" key="3">
    <source>
        <dbReference type="Proteomes" id="UP001322138"/>
    </source>
</evidence>
<dbReference type="GeneID" id="87891466"/>
<dbReference type="RefSeq" id="XP_062734862.1">
    <property type="nucleotide sequence ID" value="XM_062872327.1"/>
</dbReference>
<keyword evidence="3" id="KW-1185">Reference proteome</keyword>
<reference evidence="2 3" key="1">
    <citation type="journal article" date="2023" name="bioRxiv">
        <title>High-quality genome assemblies of four members of thePodospora anserinaspecies complex.</title>
        <authorList>
            <person name="Ament-Velasquez S.L."/>
            <person name="Vogan A.A."/>
            <person name="Wallerman O."/>
            <person name="Hartmann F."/>
            <person name="Gautier V."/>
            <person name="Silar P."/>
            <person name="Giraud T."/>
            <person name="Johannesson H."/>
        </authorList>
    </citation>
    <scope>NUCLEOTIDE SEQUENCE [LARGE SCALE GENOMIC DNA]</scope>
    <source>
        <strain evidence="2 3">CBS 112042</strain>
    </source>
</reference>
<comment type="caution">
    <text evidence="2">The sequence shown here is derived from an EMBL/GenBank/DDBJ whole genome shotgun (WGS) entry which is preliminary data.</text>
</comment>
<keyword evidence="1" id="KW-0472">Membrane</keyword>
<protein>
    <submittedName>
        <fullName evidence="2">Uncharacterized protein</fullName>
    </submittedName>
</protein>
<dbReference type="Proteomes" id="UP001322138">
    <property type="component" value="Unassembled WGS sequence"/>
</dbReference>
<proteinExistence type="predicted"/>